<dbReference type="Gene3D" id="3.30.428.30">
    <property type="entry name" value="HIT family - CDH-like"/>
    <property type="match status" value="1"/>
</dbReference>
<dbReference type="STRING" id="234267.Acid_1452"/>
<dbReference type="InParanoid" id="Q028V8"/>
<name>Q028V8_SOLUE</name>
<dbReference type="InterPro" id="IPR036265">
    <property type="entry name" value="HIT-like_sf"/>
</dbReference>
<reference evidence="1" key="1">
    <citation type="submission" date="2006-10" db="EMBL/GenBank/DDBJ databases">
        <title>Complete sequence of Solibacter usitatus Ellin6076.</title>
        <authorList>
            <consortium name="US DOE Joint Genome Institute"/>
            <person name="Copeland A."/>
            <person name="Lucas S."/>
            <person name="Lapidus A."/>
            <person name="Barry K."/>
            <person name="Detter J.C."/>
            <person name="Glavina del Rio T."/>
            <person name="Hammon N."/>
            <person name="Israni S."/>
            <person name="Dalin E."/>
            <person name="Tice H."/>
            <person name="Pitluck S."/>
            <person name="Thompson L.S."/>
            <person name="Brettin T."/>
            <person name="Bruce D."/>
            <person name="Han C."/>
            <person name="Tapia R."/>
            <person name="Gilna P."/>
            <person name="Schmutz J."/>
            <person name="Larimer F."/>
            <person name="Land M."/>
            <person name="Hauser L."/>
            <person name="Kyrpides N."/>
            <person name="Mikhailova N."/>
            <person name="Janssen P.H."/>
            <person name="Kuske C.R."/>
            <person name="Richardson P."/>
        </authorList>
    </citation>
    <scope>NUCLEOTIDE SEQUENCE</scope>
    <source>
        <strain evidence="1">Ellin6076</strain>
    </source>
</reference>
<dbReference type="HOGENOM" id="CLU_1467290_0_0_0"/>
<evidence type="ECO:0008006" key="2">
    <source>
        <dbReference type="Google" id="ProtNLM"/>
    </source>
</evidence>
<organism evidence="1">
    <name type="scientific">Solibacter usitatus (strain Ellin6076)</name>
    <dbReference type="NCBI Taxonomy" id="234267"/>
    <lineage>
        <taxon>Bacteria</taxon>
        <taxon>Pseudomonadati</taxon>
        <taxon>Acidobacteriota</taxon>
        <taxon>Terriglobia</taxon>
        <taxon>Bryobacterales</taxon>
        <taxon>Solibacteraceae</taxon>
        <taxon>Candidatus Solibacter</taxon>
    </lineage>
</organism>
<dbReference type="SUPFAM" id="SSF54197">
    <property type="entry name" value="HIT-like"/>
    <property type="match status" value="1"/>
</dbReference>
<dbReference type="KEGG" id="sus:Acid_1452"/>
<evidence type="ECO:0000313" key="1">
    <source>
        <dbReference type="EMBL" id="ABJ82444.1"/>
    </source>
</evidence>
<dbReference type="eggNOG" id="COG2134">
    <property type="taxonomic scope" value="Bacteria"/>
</dbReference>
<protein>
    <recommendedName>
        <fullName evidence="2">CDP-diacylglycerol diphosphatase</fullName>
    </recommendedName>
</protein>
<proteinExistence type="predicted"/>
<sequence precursor="true">MRIPRHLLGAALLLLPFSRADVRHCLCDVNIPETMEARECGLCKEAEKQPADVTYFFLRDTNPNKPHRWLALPRFHGNKPQQLIEMTPEQRTGFWSAAIAKARENWGDQGWGLALNSTERRTQCHLHIHIGKLLPDVENDKFVVVENAAAIPVPNDGDGMWVHPAGDRLHVHLEEPAGELKLER</sequence>
<dbReference type="AlphaFoldDB" id="Q028V8"/>
<dbReference type="EMBL" id="CP000473">
    <property type="protein sequence ID" value="ABJ82444.1"/>
    <property type="molecule type" value="Genomic_DNA"/>
</dbReference>
<dbReference type="OrthoDB" id="481399at2"/>
<accession>Q028V8</accession>
<gene>
    <name evidence="1" type="ordered locus">Acid_1452</name>
</gene>